<keyword evidence="3" id="KW-1185">Reference proteome</keyword>
<comment type="caution">
    <text evidence="2">The sequence shown here is derived from an EMBL/GenBank/DDBJ whole genome shotgun (WGS) entry which is preliminary data.</text>
</comment>
<feature type="signal peptide" evidence="1">
    <location>
        <begin position="1"/>
        <end position="24"/>
    </location>
</feature>
<proteinExistence type="predicted"/>
<dbReference type="PANTHER" id="PTHR39335">
    <property type="entry name" value="BLL4220 PROTEIN"/>
    <property type="match status" value="1"/>
</dbReference>
<evidence type="ECO:0000313" key="2">
    <source>
        <dbReference type="EMBL" id="RZS39218.1"/>
    </source>
</evidence>
<dbReference type="AlphaFoldDB" id="A0A4Q7KQU0"/>
<evidence type="ECO:0000313" key="3">
    <source>
        <dbReference type="Proteomes" id="UP000294257"/>
    </source>
</evidence>
<sequence>MSRRRFAITLATTAAGLALLGACGQTTQGQPAAVTPAADAGVAAAPGSAPKLTATTLPGLGQVLTDQDGFTLYRFDRDTKGDTKEPSKSNCDGECAAKWPPMLADGPVDLSGAGGATAGFVTRSDGTKQVTVGGWPVYRFAQDKAPGEIKGQGVGGVWFAVTPTGAKAGGTTGGQPGQGGATGLTARQIQGIGPALTDQDGRTLYMFTKDSKQPPKTTCFGECAQTWPPVLTTGDVQLTGVDRKLVGTVDRGDGTKQVTVGGWPVYRYAKDTAAGQATGHGVKGVWFVIEPAGCKSNAPVRTAPPAGSGY</sequence>
<protein>
    <submittedName>
        <fullName evidence="2">Putative lipoprotein with Yx(FWY)xxD motif</fullName>
    </submittedName>
</protein>
<keyword evidence="1" id="KW-0732">Signal</keyword>
<gene>
    <name evidence="2" type="ORF">EV193_104434</name>
</gene>
<dbReference type="InterPro" id="IPR047910">
    <property type="entry name" value="SCO0930-like"/>
</dbReference>
<reference evidence="2 3" key="1">
    <citation type="submission" date="2019-02" db="EMBL/GenBank/DDBJ databases">
        <title>Genomic Encyclopedia of Type Strains, Phase IV (KMG-IV): sequencing the most valuable type-strain genomes for metagenomic binning, comparative biology and taxonomic classification.</title>
        <authorList>
            <person name="Goeker M."/>
        </authorList>
    </citation>
    <scope>NUCLEOTIDE SEQUENCE [LARGE SCALE GENOMIC DNA]</scope>
    <source>
        <strain evidence="2 3">DSM 101727</strain>
    </source>
</reference>
<dbReference type="EMBL" id="SGWQ01000004">
    <property type="protein sequence ID" value="RZS39218.1"/>
    <property type="molecule type" value="Genomic_DNA"/>
</dbReference>
<name>A0A4Q7KQU0_9PSEU</name>
<keyword evidence="2" id="KW-0449">Lipoprotein</keyword>
<dbReference type="PROSITE" id="PS51257">
    <property type="entry name" value="PROKAR_LIPOPROTEIN"/>
    <property type="match status" value="1"/>
</dbReference>
<dbReference type="PANTHER" id="PTHR39335:SF1">
    <property type="entry name" value="BLL4220 PROTEIN"/>
    <property type="match status" value="1"/>
</dbReference>
<accession>A0A4Q7KQU0</accession>
<dbReference type="GO" id="GO:0043448">
    <property type="term" value="P:alkane catabolic process"/>
    <property type="evidence" value="ECO:0007669"/>
    <property type="project" value="TreeGrafter"/>
</dbReference>
<organism evidence="2 3">
    <name type="scientific">Herbihabitans rhizosphaerae</name>
    <dbReference type="NCBI Taxonomy" id="1872711"/>
    <lineage>
        <taxon>Bacteria</taxon>
        <taxon>Bacillati</taxon>
        <taxon>Actinomycetota</taxon>
        <taxon>Actinomycetes</taxon>
        <taxon>Pseudonocardiales</taxon>
        <taxon>Pseudonocardiaceae</taxon>
        <taxon>Herbihabitans</taxon>
    </lineage>
</organism>
<dbReference type="NCBIfam" id="NF040526">
    <property type="entry name" value="SCO0930_lipo"/>
    <property type="match status" value="1"/>
</dbReference>
<dbReference type="Proteomes" id="UP000294257">
    <property type="component" value="Unassembled WGS sequence"/>
</dbReference>
<dbReference type="Pfam" id="PF03640">
    <property type="entry name" value="Lipoprotein_15"/>
    <property type="match status" value="4"/>
</dbReference>
<feature type="chain" id="PRO_5038536838" evidence="1">
    <location>
        <begin position="25"/>
        <end position="310"/>
    </location>
</feature>
<dbReference type="OrthoDB" id="597632at2"/>
<dbReference type="InterPro" id="IPR005297">
    <property type="entry name" value="Lipoprotein_repeat"/>
</dbReference>
<evidence type="ECO:0000256" key="1">
    <source>
        <dbReference type="SAM" id="SignalP"/>
    </source>
</evidence>
<dbReference type="RefSeq" id="WP_130344776.1">
    <property type="nucleotide sequence ID" value="NZ_SGWQ01000004.1"/>
</dbReference>